<feature type="non-terminal residue" evidence="1">
    <location>
        <position position="315"/>
    </location>
</feature>
<evidence type="ECO:0008006" key="4">
    <source>
        <dbReference type="Google" id="ProtNLM"/>
    </source>
</evidence>
<organism evidence="1 3">
    <name type="scientific">Didymodactylos carnosus</name>
    <dbReference type="NCBI Taxonomy" id="1234261"/>
    <lineage>
        <taxon>Eukaryota</taxon>
        <taxon>Metazoa</taxon>
        <taxon>Spiralia</taxon>
        <taxon>Gnathifera</taxon>
        <taxon>Rotifera</taxon>
        <taxon>Eurotatoria</taxon>
        <taxon>Bdelloidea</taxon>
        <taxon>Philodinida</taxon>
        <taxon>Philodinidae</taxon>
        <taxon>Didymodactylos</taxon>
    </lineage>
</organism>
<proteinExistence type="predicted"/>
<sequence length="315" mass="37101">AKRTGDERLRVESTRIRNVVRSELKQFRQSQLVKQLAERHKPGRDSMIFWNRTKKQFRICSSSLRGFLLLSGEMVKSKMADLAADYYEKLFEEPVVYRPHPYVDIPYDVYEDSQRQIPLVTYPEILKVLKWKKKKRSCDIHGLSPFILGKMPENYWHLMVDLYNHSFRTCQMQSKLKRQGIPIPYVNWIHTWLIKRRAVIEIAGVKSRWFEIMRGGPQGSSFTATLFITYHADMEYFIPEAMSFLFADDLAAVLAGQIGIKFTQQCIDLEKRLHIFFEQLEFYAVLTVQRINCIKTKGMFSARAINYPNPMPDIR</sequence>
<dbReference type="AlphaFoldDB" id="A0A816A369"/>
<dbReference type="Proteomes" id="UP000681722">
    <property type="component" value="Unassembled WGS sequence"/>
</dbReference>
<evidence type="ECO:0000313" key="3">
    <source>
        <dbReference type="Proteomes" id="UP000663829"/>
    </source>
</evidence>
<dbReference type="OrthoDB" id="9802488at2759"/>
<accession>A0A816A369</accession>
<reference evidence="1" key="1">
    <citation type="submission" date="2021-02" db="EMBL/GenBank/DDBJ databases">
        <authorList>
            <person name="Nowell W R."/>
        </authorList>
    </citation>
    <scope>NUCLEOTIDE SEQUENCE</scope>
</reference>
<protein>
    <recommendedName>
        <fullName evidence="4">Reverse transcriptase domain-containing protein</fullName>
    </recommendedName>
</protein>
<name>A0A816A369_9BILA</name>
<feature type="non-terminal residue" evidence="1">
    <location>
        <position position="1"/>
    </location>
</feature>
<dbReference type="Proteomes" id="UP000663829">
    <property type="component" value="Unassembled WGS sequence"/>
</dbReference>
<evidence type="ECO:0000313" key="1">
    <source>
        <dbReference type="EMBL" id="CAF1592447.1"/>
    </source>
</evidence>
<keyword evidence="3" id="KW-1185">Reference proteome</keyword>
<evidence type="ECO:0000313" key="2">
    <source>
        <dbReference type="EMBL" id="CAF4465260.1"/>
    </source>
</evidence>
<gene>
    <name evidence="1" type="ORF">GPM918_LOCUS41860</name>
    <name evidence="2" type="ORF">SRO942_LOCUS42981</name>
</gene>
<dbReference type="EMBL" id="CAJNOQ010033947">
    <property type="protein sequence ID" value="CAF1592447.1"/>
    <property type="molecule type" value="Genomic_DNA"/>
</dbReference>
<dbReference type="EMBL" id="CAJOBC010100132">
    <property type="protein sequence ID" value="CAF4465260.1"/>
    <property type="molecule type" value="Genomic_DNA"/>
</dbReference>
<comment type="caution">
    <text evidence="1">The sequence shown here is derived from an EMBL/GenBank/DDBJ whole genome shotgun (WGS) entry which is preliminary data.</text>
</comment>